<evidence type="ECO:0000313" key="2">
    <source>
        <dbReference type="EMBL" id="OJJ63599.1"/>
    </source>
</evidence>
<keyword evidence="1" id="KW-0812">Transmembrane</keyword>
<proteinExistence type="predicted"/>
<keyword evidence="1" id="KW-0472">Membrane</keyword>
<evidence type="ECO:0000256" key="1">
    <source>
        <dbReference type="SAM" id="Phobius"/>
    </source>
</evidence>
<keyword evidence="1" id="KW-1133">Transmembrane helix</keyword>
<gene>
    <name evidence="2" type="ORF">ASPSYDRAFT_245870</name>
</gene>
<evidence type="ECO:0000313" key="3">
    <source>
        <dbReference type="Proteomes" id="UP000184356"/>
    </source>
</evidence>
<dbReference type="RefSeq" id="XP_040707405.1">
    <property type="nucleotide sequence ID" value="XM_040844142.1"/>
</dbReference>
<dbReference type="VEuPathDB" id="FungiDB:ASPSYDRAFT_245870"/>
<dbReference type="GeneID" id="63760215"/>
<protein>
    <submittedName>
        <fullName evidence="2">Uncharacterized protein</fullName>
    </submittedName>
</protein>
<accession>A0A1L9TVZ1</accession>
<feature type="transmembrane region" description="Helical" evidence="1">
    <location>
        <begin position="33"/>
        <end position="58"/>
    </location>
</feature>
<organism evidence="2 3">
    <name type="scientific">Aspergillus sydowii CBS 593.65</name>
    <dbReference type="NCBI Taxonomy" id="1036612"/>
    <lineage>
        <taxon>Eukaryota</taxon>
        <taxon>Fungi</taxon>
        <taxon>Dikarya</taxon>
        <taxon>Ascomycota</taxon>
        <taxon>Pezizomycotina</taxon>
        <taxon>Eurotiomycetes</taxon>
        <taxon>Eurotiomycetidae</taxon>
        <taxon>Eurotiales</taxon>
        <taxon>Aspergillaceae</taxon>
        <taxon>Aspergillus</taxon>
        <taxon>Aspergillus subgen. Nidulantes</taxon>
    </lineage>
</organism>
<dbReference type="Proteomes" id="UP000184356">
    <property type="component" value="Unassembled WGS sequence"/>
</dbReference>
<reference evidence="3" key="1">
    <citation type="journal article" date="2017" name="Genome Biol.">
        <title>Comparative genomics reveals high biological diversity and specific adaptations in the industrially and medically important fungal genus Aspergillus.</title>
        <authorList>
            <person name="de Vries R.P."/>
            <person name="Riley R."/>
            <person name="Wiebenga A."/>
            <person name="Aguilar-Osorio G."/>
            <person name="Amillis S."/>
            <person name="Uchima C.A."/>
            <person name="Anderluh G."/>
            <person name="Asadollahi M."/>
            <person name="Askin M."/>
            <person name="Barry K."/>
            <person name="Battaglia E."/>
            <person name="Bayram O."/>
            <person name="Benocci T."/>
            <person name="Braus-Stromeyer S.A."/>
            <person name="Caldana C."/>
            <person name="Canovas D."/>
            <person name="Cerqueira G.C."/>
            <person name="Chen F."/>
            <person name="Chen W."/>
            <person name="Choi C."/>
            <person name="Clum A."/>
            <person name="Dos Santos R.A."/>
            <person name="Damasio A.R."/>
            <person name="Diallinas G."/>
            <person name="Emri T."/>
            <person name="Fekete E."/>
            <person name="Flipphi M."/>
            <person name="Freyberg S."/>
            <person name="Gallo A."/>
            <person name="Gournas C."/>
            <person name="Habgood R."/>
            <person name="Hainaut M."/>
            <person name="Harispe M.L."/>
            <person name="Henrissat B."/>
            <person name="Hilden K.S."/>
            <person name="Hope R."/>
            <person name="Hossain A."/>
            <person name="Karabika E."/>
            <person name="Karaffa L."/>
            <person name="Karanyi Z."/>
            <person name="Krasevec N."/>
            <person name="Kuo A."/>
            <person name="Kusch H."/>
            <person name="LaButti K."/>
            <person name="Lagendijk E.L."/>
            <person name="Lapidus A."/>
            <person name="Levasseur A."/>
            <person name="Lindquist E."/>
            <person name="Lipzen A."/>
            <person name="Logrieco A.F."/>
            <person name="MacCabe A."/>
            <person name="Maekelae M.R."/>
            <person name="Malavazi I."/>
            <person name="Melin P."/>
            <person name="Meyer V."/>
            <person name="Mielnichuk N."/>
            <person name="Miskei M."/>
            <person name="Molnar A.P."/>
            <person name="Mule G."/>
            <person name="Ngan C.Y."/>
            <person name="Orejas M."/>
            <person name="Orosz E."/>
            <person name="Ouedraogo J.P."/>
            <person name="Overkamp K.M."/>
            <person name="Park H.-S."/>
            <person name="Perrone G."/>
            <person name="Piumi F."/>
            <person name="Punt P.J."/>
            <person name="Ram A.F."/>
            <person name="Ramon A."/>
            <person name="Rauscher S."/>
            <person name="Record E."/>
            <person name="Riano-Pachon D.M."/>
            <person name="Robert V."/>
            <person name="Roehrig J."/>
            <person name="Ruller R."/>
            <person name="Salamov A."/>
            <person name="Salih N.S."/>
            <person name="Samson R.A."/>
            <person name="Sandor E."/>
            <person name="Sanguinetti M."/>
            <person name="Schuetze T."/>
            <person name="Sepcic K."/>
            <person name="Shelest E."/>
            <person name="Sherlock G."/>
            <person name="Sophianopoulou V."/>
            <person name="Squina F.M."/>
            <person name="Sun H."/>
            <person name="Susca A."/>
            <person name="Todd R.B."/>
            <person name="Tsang A."/>
            <person name="Unkles S.E."/>
            <person name="van de Wiele N."/>
            <person name="van Rossen-Uffink D."/>
            <person name="Oliveira J.V."/>
            <person name="Vesth T.C."/>
            <person name="Visser J."/>
            <person name="Yu J.-H."/>
            <person name="Zhou M."/>
            <person name="Andersen M.R."/>
            <person name="Archer D.B."/>
            <person name="Baker S.E."/>
            <person name="Benoit I."/>
            <person name="Brakhage A.A."/>
            <person name="Braus G.H."/>
            <person name="Fischer R."/>
            <person name="Frisvad J.C."/>
            <person name="Goldman G.H."/>
            <person name="Houbraken J."/>
            <person name="Oakley B."/>
            <person name="Pocsi I."/>
            <person name="Scazzocchio C."/>
            <person name="Seiboth B."/>
            <person name="vanKuyk P.A."/>
            <person name="Wortman J."/>
            <person name="Dyer P.S."/>
            <person name="Grigoriev I.V."/>
        </authorList>
    </citation>
    <scope>NUCLEOTIDE SEQUENCE [LARGE SCALE GENOMIC DNA]</scope>
    <source>
        <strain evidence="3">CBS 593.65</strain>
    </source>
</reference>
<dbReference type="AlphaFoldDB" id="A0A1L9TVZ1"/>
<dbReference type="EMBL" id="KV878582">
    <property type="protein sequence ID" value="OJJ63599.1"/>
    <property type="molecule type" value="Genomic_DNA"/>
</dbReference>
<sequence>MFLGLRVRFHSCTVVHCAEDGRRVRHRSIFPSLVLLVSDGLYIYHTPALTSYLSFFFFSRPFCVVSGCTSISFSFAFAFAFVFGWHGIGFGVSTTHLPTLQYSNE</sequence>
<feature type="transmembrane region" description="Helical" evidence="1">
    <location>
        <begin position="64"/>
        <end position="85"/>
    </location>
</feature>
<name>A0A1L9TVZ1_9EURO</name>
<keyword evidence="3" id="KW-1185">Reference proteome</keyword>